<accession>A0A0G3GX43</accession>
<dbReference type="Pfam" id="PF14025">
    <property type="entry name" value="DUF4241"/>
    <property type="match status" value="1"/>
</dbReference>
<evidence type="ECO:0000313" key="2">
    <source>
        <dbReference type="Proteomes" id="UP000035199"/>
    </source>
</evidence>
<name>A0A0G3GX43_9CORY</name>
<dbReference type="InterPro" id="IPR025335">
    <property type="entry name" value="DUF4241"/>
</dbReference>
<dbReference type="OrthoDB" id="9789980at2"/>
<gene>
    <name evidence="1" type="ORF">CMUST_06935</name>
</gene>
<reference evidence="2" key="2">
    <citation type="submission" date="2015-05" db="EMBL/GenBank/DDBJ databases">
        <title>Complete genome sequence of Corynebacterium mustelae DSM 45274, isolated from various tissues of a male ferret with lethal sepsis.</title>
        <authorList>
            <person name="Ruckert C."/>
            <person name="Albersmeier A."/>
            <person name="Winkler A."/>
            <person name="Tauch A."/>
        </authorList>
    </citation>
    <scope>NUCLEOTIDE SEQUENCE [LARGE SCALE GENOMIC DNA]</scope>
    <source>
        <strain evidence="2">DSM 45274</strain>
    </source>
</reference>
<proteinExistence type="predicted"/>
<dbReference type="RefSeq" id="WP_047261882.1">
    <property type="nucleotide sequence ID" value="NZ_CP011542.1"/>
</dbReference>
<dbReference type="AlphaFoldDB" id="A0A0G3GX43"/>
<sequence length="232" mass="25417">MTNRSCFAYAERATDSYSGDTYRLTRTPLGKLTVTSGSIEACDPFVSLGESLHFPAPNGEFDVFVTIAHITEEDVPHLREAYLSVVFSPEPAVRYVNAIPTNADPEELDEDDDEDEDEMFFGVGVDAGTVAFVDSAAAKAVTKHYRENGINFNETFVDNDKPDCWFALMDSPDHFKEGLANIPLPFVSGKENVVLSHSGWGDGFYPVLAGYGTEGELVSYHIDLEIVDSPAV</sequence>
<dbReference type="STRING" id="571915.CMUST_06935"/>
<dbReference type="Proteomes" id="UP000035199">
    <property type="component" value="Chromosome"/>
</dbReference>
<keyword evidence="2" id="KW-1185">Reference proteome</keyword>
<protein>
    <submittedName>
        <fullName evidence="1">Putative DUF4241 family protein</fullName>
    </submittedName>
</protein>
<dbReference type="KEGG" id="cmv:CMUST_06935"/>
<evidence type="ECO:0000313" key="1">
    <source>
        <dbReference type="EMBL" id="AKK05721.1"/>
    </source>
</evidence>
<dbReference type="EMBL" id="CP011542">
    <property type="protein sequence ID" value="AKK05721.1"/>
    <property type="molecule type" value="Genomic_DNA"/>
</dbReference>
<organism evidence="1 2">
    <name type="scientific">Corynebacterium mustelae</name>
    <dbReference type="NCBI Taxonomy" id="571915"/>
    <lineage>
        <taxon>Bacteria</taxon>
        <taxon>Bacillati</taxon>
        <taxon>Actinomycetota</taxon>
        <taxon>Actinomycetes</taxon>
        <taxon>Mycobacteriales</taxon>
        <taxon>Corynebacteriaceae</taxon>
        <taxon>Corynebacterium</taxon>
    </lineage>
</organism>
<reference evidence="1 2" key="1">
    <citation type="journal article" date="2015" name="Genome Announc.">
        <title>Complete Genome Sequence of the Type Strain Corynebacterium mustelae DSM 45274, Isolated from Various Tissues of a Male Ferret with Lethal Sepsis.</title>
        <authorList>
            <person name="Ruckert C."/>
            <person name="Eimer J."/>
            <person name="Winkler A."/>
            <person name="Tauch A."/>
        </authorList>
    </citation>
    <scope>NUCLEOTIDE SEQUENCE [LARGE SCALE GENOMIC DNA]</scope>
    <source>
        <strain evidence="1 2">DSM 45274</strain>
    </source>
</reference>
<dbReference type="PATRIC" id="fig|571915.4.peg.1476"/>